<organism evidence="1 2">
    <name type="scientific">Pararhizobium mangrovi</name>
    <dbReference type="NCBI Taxonomy" id="2590452"/>
    <lineage>
        <taxon>Bacteria</taxon>
        <taxon>Pseudomonadati</taxon>
        <taxon>Pseudomonadota</taxon>
        <taxon>Alphaproteobacteria</taxon>
        <taxon>Hyphomicrobiales</taxon>
        <taxon>Rhizobiaceae</taxon>
        <taxon>Rhizobium/Agrobacterium group</taxon>
        <taxon>Pararhizobium</taxon>
    </lineage>
</organism>
<proteinExistence type="predicted"/>
<gene>
    <name evidence="1" type="ORF">FJU11_12030</name>
</gene>
<keyword evidence="2" id="KW-1185">Reference proteome</keyword>
<accession>A0A506U2P8</accession>
<comment type="caution">
    <text evidence="1">The sequence shown here is derived from an EMBL/GenBank/DDBJ whole genome shotgun (WGS) entry which is preliminary data.</text>
</comment>
<dbReference type="AlphaFoldDB" id="A0A506U2P8"/>
<evidence type="ECO:0000313" key="1">
    <source>
        <dbReference type="EMBL" id="TPW27275.1"/>
    </source>
</evidence>
<evidence type="ECO:0008006" key="3">
    <source>
        <dbReference type="Google" id="ProtNLM"/>
    </source>
</evidence>
<name>A0A506U2P8_9HYPH</name>
<dbReference type="OrthoDB" id="7678210at2"/>
<protein>
    <recommendedName>
        <fullName evidence="3">LPS-assembly lipoprotein</fullName>
    </recommendedName>
</protein>
<dbReference type="EMBL" id="VHLH01000022">
    <property type="protein sequence ID" value="TPW27275.1"/>
    <property type="molecule type" value="Genomic_DNA"/>
</dbReference>
<dbReference type="RefSeq" id="WP_141167309.1">
    <property type="nucleotide sequence ID" value="NZ_VHLH01000022.1"/>
</dbReference>
<reference evidence="1 2" key="1">
    <citation type="submission" date="2019-06" db="EMBL/GenBank/DDBJ databases">
        <authorList>
            <person name="Li M."/>
        </authorList>
    </citation>
    <scope>NUCLEOTIDE SEQUENCE [LARGE SCALE GENOMIC DNA]</scope>
    <source>
        <strain evidence="1 2">BGMRC6574</strain>
    </source>
</reference>
<evidence type="ECO:0000313" key="2">
    <source>
        <dbReference type="Proteomes" id="UP000320314"/>
    </source>
</evidence>
<dbReference type="Proteomes" id="UP000320314">
    <property type="component" value="Unassembled WGS sequence"/>
</dbReference>
<sequence length="183" mass="19681">MAEAGRSVGPSRSFRFRSIRITAALAAPLLVLSACQVRPIYAKSNPERIKLASISVAPVTGRSSQIVRNRLLFLLDHGGAEPRNPAYLVNLTVTMKAIGVFNKGFSESPTAGDLKATVRYTLVDTKTKKAIHTGTRTAIAAYDLPSNPAQEYAKLRAARDATQRSLESAAALVRDDIAGFLAR</sequence>
<dbReference type="PROSITE" id="PS51257">
    <property type="entry name" value="PROKAR_LIPOPROTEIN"/>
    <property type="match status" value="1"/>
</dbReference>
<dbReference type="Gene3D" id="3.30.160.150">
    <property type="entry name" value="Lipoprotein like domain"/>
    <property type="match status" value="1"/>
</dbReference>